<evidence type="ECO:0000256" key="5">
    <source>
        <dbReference type="ARBA" id="ARBA00023136"/>
    </source>
</evidence>
<dbReference type="SMART" id="SM00406">
    <property type="entry name" value="IGv"/>
    <property type="match status" value="1"/>
</dbReference>
<evidence type="ECO:0000256" key="9">
    <source>
        <dbReference type="ARBA" id="ARBA00043266"/>
    </source>
</evidence>
<evidence type="ECO:0000256" key="3">
    <source>
        <dbReference type="ARBA" id="ARBA00022729"/>
    </source>
</evidence>
<evidence type="ECO:0000256" key="10">
    <source>
        <dbReference type="SAM" id="SignalP"/>
    </source>
</evidence>
<keyword evidence="9" id="KW-1279">T cell receptor</keyword>
<dbReference type="InterPro" id="IPR051896">
    <property type="entry name" value="TCR_alpha_variable"/>
</dbReference>
<feature type="chain" id="PRO_5034315107" description="Ig-like domain-containing protein" evidence="10">
    <location>
        <begin position="19"/>
        <end position="172"/>
    </location>
</feature>
<dbReference type="PANTHER" id="PTHR19339">
    <property type="entry name" value="T CELL RECEPTOR ALPHA VARIABLE 39"/>
    <property type="match status" value="1"/>
</dbReference>
<dbReference type="PANTHER" id="PTHR19339:SF2">
    <property type="entry name" value="T CELL RECEPTOR ALPHA VARIABLE 22"/>
    <property type="match status" value="1"/>
</dbReference>
<keyword evidence="2" id="KW-1003">Cell membrane</keyword>
<evidence type="ECO:0000256" key="7">
    <source>
        <dbReference type="ARBA" id="ARBA00023180"/>
    </source>
</evidence>
<proteinExistence type="predicted"/>
<evidence type="ECO:0000256" key="4">
    <source>
        <dbReference type="ARBA" id="ARBA00023130"/>
    </source>
</evidence>
<feature type="domain" description="Ig-like" evidence="11">
    <location>
        <begin position="7"/>
        <end position="121"/>
    </location>
</feature>
<reference evidence="12" key="1">
    <citation type="submission" date="2025-08" db="UniProtKB">
        <authorList>
            <consortium name="Ensembl"/>
        </authorList>
    </citation>
    <scope>IDENTIFICATION</scope>
</reference>
<dbReference type="GO" id="GO:0042101">
    <property type="term" value="C:T cell receptor complex"/>
    <property type="evidence" value="ECO:0007669"/>
    <property type="project" value="UniProtKB-KW"/>
</dbReference>
<comment type="subunit">
    <text evidence="8">Alpha-beta TR is a heterodimer composed of an alpha and beta chain; disulfide-linked. The alpha-beta TR is associated with the transmembrane signaling CD3 coreceptor proteins to form the TR-CD3 (TcR or TCR). The assembly of alpha-beta TR heterodimers with CD3 occurs in the endoplasmic reticulum where a single alpha-beta TR heterodimer associates with one CD3D-CD3E heterodimer, one CD3G-CD3E heterodimer and one CD247 homodimer forming a stable octameric structure. CD3D-CD3E and CD3G-CD3E heterodimers preferentially associate with TR alpha and TR beta chains, respectively. The association of the CD247 homodimer is the last step of TcR assembly in the endoplasmic reticulum and is required for transport to the cell surface.</text>
</comment>
<keyword evidence="4" id="KW-1064">Adaptive immunity</keyword>
<dbReference type="AlphaFoldDB" id="A0A8C9QD34"/>
<organism evidence="12 13">
    <name type="scientific">Spermophilus dauricus</name>
    <name type="common">Daurian ground squirrel</name>
    <dbReference type="NCBI Taxonomy" id="99837"/>
    <lineage>
        <taxon>Eukaryota</taxon>
        <taxon>Metazoa</taxon>
        <taxon>Chordata</taxon>
        <taxon>Craniata</taxon>
        <taxon>Vertebrata</taxon>
        <taxon>Euteleostomi</taxon>
        <taxon>Mammalia</taxon>
        <taxon>Eutheria</taxon>
        <taxon>Euarchontoglires</taxon>
        <taxon>Glires</taxon>
        <taxon>Rodentia</taxon>
        <taxon>Sciuromorpha</taxon>
        <taxon>Sciuridae</taxon>
        <taxon>Xerinae</taxon>
        <taxon>Marmotini</taxon>
        <taxon>Spermophilus</taxon>
    </lineage>
</organism>
<comment type="subcellular location">
    <subcellularLocation>
        <location evidence="1">Cell membrane</location>
    </subcellularLocation>
</comment>
<dbReference type="InterPro" id="IPR036179">
    <property type="entry name" value="Ig-like_dom_sf"/>
</dbReference>
<dbReference type="Proteomes" id="UP000694422">
    <property type="component" value="Unplaced"/>
</dbReference>
<keyword evidence="5" id="KW-0472">Membrane</keyword>
<keyword evidence="3 10" id="KW-0732">Signal</keyword>
<dbReference type="InterPro" id="IPR013783">
    <property type="entry name" value="Ig-like_fold"/>
</dbReference>
<dbReference type="SMART" id="SM00409">
    <property type="entry name" value="IG"/>
    <property type="match status" value="1"/>
</dbReference>
<evidence type="ECO:0000256" key="8">
    <source>
        <dbReference type="ARBA" id="ARBA00038651"/>
    </source>
</evidence>
<evidence type="ECO:0000256" key="2">
    <source>
        <dbReference type="ARBA" id="ARBA00022475"/>
    </source>
</evidence>
<keyword evidence="7" id="KW-0325">Glycoprotein</keyword>
<protein>
    <recommendedName>
        <fullName evidence="11">Ig-like domain-containing protein</fullName>
    </recommendedName>
</protein>
<evidence type="ECO:0000256" key="6">
    <source>
        <dbReference type="ARBA" id="ARBA00023157"/>
    </source>
</evidence>
<name>A0A8C9QD34_SPEDA</name>
<evidence type="ECO:0000259" key="11">
    <source>
        <dbReference type="PROSITE" id="PS50835"/>
    </source>
</evidence>
<dbReference type="Ensembl" id="ENSSDAT00000023447.1">
    <property type="protein sequence ID" value="ENSSDAP00000020513.1"/>
    <property type="gene ID" value="ENSSDAG00000018692.1"/>
</dbReference>
<feature type="signal peptide" evidence="10">
    <location>
        <begin position="1"/>
        <end position="18"/>
    </location>
</feature>
<evidence type="ECO:0000313" key="12">
    <source>
        <dbReference type="Ensembl" id="ENSSDAP00000020513.1"/>
    </source>
</evidence>
<dbReference type="GO" id="GO:0002250">
    <property type="term" value="P:adaptive immune response"/>
    <property type="evidence" value="ECO:0007669"/>
    <property type="project" value="UniProtKB-KW"/>
</dbReference>
<accession>A0A8C9QD34</accession>
<dbReference type="InterPro" id="IPR003599">
    <property type="entry name" value="Ig_sub"/>
</dbReference>
<sequence>MMLLFTPGLIIWMQLSQQLKQIPPSLHIQEGEDFTIYCNYSSTIDSLQWYKQKPGGSPVFLMIIVKDGDVKKQGRLTAQLGKTRKDSSLHIVATQATDVGTYFCAVTQCSPNTCCLSANLSQGLLEQLLFSPLRRQRKLKSHCLQRTSTTLPCGSRHACRNSHCKAWRSLMV</sequence>
<keyword evidence="6" id="KW-1015">Disulfide bond</keyword>
<dbReference type="SUPFAM" id="SSF48726">
    <property type="entry name" value="Immunoglobulin"/>
    <property type="match status" value="1"/>
</dbReference>
<keyword evidence="9" id="KW-0391">Immunity</keyword>
<dbReference type="InterPro" id="IPR007110">
    <property type="entry name" value="Ig-like_dom"/>
</dbReference>
<dbReference type="Gene3D" id="2.60.40.10">
    <property type="entry name" value="Immunoglobulins"/>
    <property type="match status" value="1"/>
</dbReference>
<dbReference type="Pfam" id="PF07686">
    <property type="entry name" value="V-set"/>
    <property type="match status" value="1"/>
</dbReference>
<evidence type="ECO:0000256" key="1">
    <source>
        <dbReference type="ARBA" id="ARBA00004236"/>
    </source>
</evidence>
<dbReference type="PROSITE" id="PS50835">
    <property type="entry name" value="IG_LIKE"/>
    <property type="match status" value="1"/>
</dbReference>
<reference evidence="12" key="2">
    <citation type="submission" date="2025-09" db="UniProtKB">
        <authorList>
            <consortium name="Ensembl"/>
        </authorList>
    </citation>
    <scope>IDENTIFICATION</scope>
</reference>
<dbReference type="InterPro" id="IPR013106">
    <property type="entry name" value="Ig_V-set"/>
</dbReference>
<evidence type="ECO:0000313" key="13">
    <source>
        <dbReference type="Proteomes" id="UP000694422"/>
    </source>
</evidence>
<keyword evidence="13" id="KW-1185">Reference proteome</keyword>